<feature type="non-terminal residue" evidence="2">
    <location>
        <position position="296"/>
    </location>
</feature>
<feature type="compositionally biased region" description="Polar residues" evidence="1">
    <location>
        <begin position="225"/>
        <end position="251"/>
    </location>
</feature>
<feature type="region of interest" description="Disordered" evidence="1">
    <location>
        <begin position="94"/>
        <end position="118"/>
    </location>
</feature>
<feature type="compositionally biased region" description="Acidic residues" evidence="1">
    <location>
        <begin position="71"/>
        <end position="80"/>
    </location>
</feature>
<sequence length="296" mass="33648">MDNNNSSQKYTNKFINTFPSSSKNSNREMFQPASKRPKLDIDKRVGLSGSIRSISETSPSKDGKITKGDIDDLWGDDPDSDIIEQAYSQVEIKKPKNSPRVIRRTASSGWPSTSTFSSDCSNQGWSDRAAANDNNFSQVGNILDQNKRLKESLAKSSGEVSILRDKIKYTDKHMTELKQTHMEKVEAIKKETEMERVRFSKEIKSLKSQLEVLDMEKQAEESRIQHVNSTSRVQPDSRFQGSSKTGFTGHKANQQTVYEEYMKNVGNMTRTKTQYLSFELLQNIIFPQLSEPTQPE</sequence>
<evidence type="ECO:0000256" key="1">
    <source>
        <dbReference type="SAM" id="MobiDB-lite"/>
    </source>
</evidence>
<reference evidence="2" key="1">
    <citation type="submission" date="2015-11" db="EMBL/GenBank/DDBJ databases">
        <title>De novo transcriptome assembly of four potential Pierce s Disease insect vectors from Arizona vineyards.</title>
        <authorList>
            <person name="Tassone E.E."/>
        </authorList>
    </citation>
    <scope>NUCLEOTIDE SEQUENCE</scope>
</reference>
<feature type="compositionally biased region" description="Low complexity" evidence="1">
    <location>
        <begin position="107"/>
        <end position="118"/>
    </location>
</feature>
<feature type="compositionally biased region" description="Basic and acidic residues" evidence="1">
    <location>
        <begin position="59"/>
        <end position="70"/>
    </location>
</feature>
<feature type="region of interest" description="Disordered" evidence="1">
    <location>
        <begin position="1"/>
        <end position="80"/>
    </location>
</feature>
<name>A0A1B6LYQ8_9HEMI</name>
<proteinExistence type="predicted"/>
<protein>
    <submittedName>
        <fullName evidence="2">Uncharacterized protein</fullName>
    </submittedName>
</protein>
<dbReference type="AlphaFoldDB" id="A0A1B6LYQ8"/>
<gene>
    <name evidence="2" type="ORF">g.53427</name>
</gene>
<organism evidence="2">
    <name type="scientific">Graphocephala atropunctata</name>
    <dbReference type="NCBI Taxonomy" id="36148"/>
    <lineage>
        <taxon>Eukaryota</taxon>
        <taxon>Metazoa</taxon>
        <taxon>Ecdysozoa</taxon>
        <taxon>Arthropoda</taxon>
        <taxon>Hexapoda</taxon>
        <taxon>Insecta</taxon>
        <taxon>Pterygota</taxon>
        <taxon>Neoptera</taxon>
        <taxon>Paraneoptera</taxon>
        <taxon>Hemiptera</taxon>
        <taxon>Auchenorrhyncha</taxon>
        <taxon>Membracoidea</taxon>
        <taxon>Cicadellidae</taxon>
        <taxon>Cicadellinae</taxon>
        <taxon>Cicadellini</taxon>
        <taxon>Graphocephala</taxon>
    </lineage>
</organism>
<feature type="region of interest" description="Disordered" evidence="1">
    <location>
        <begin position="221"/>
        <end position="251"/>
    </location>
</feature>
<feature type="compositionally biased region" description="Polar residues" evidence="1">
    <location>
        <begin position="1"/>
        <end position="28"/>
    </location>
</feature>
<evidence type="ECO:0000313" key="2">
    <source>
        <dbReference type="EMBL" id="JAT28785.1"/>
    </source>
</evidence>
<accession>A0A1B6LYQ8</accession>
<dbReference type="EMBL" id="GEBQ01011192">
    <property type="protein sequence ID" value="JAT28785.1"/>
    <property type="molecule type" value="Transcribed_RNA"/>
</dbReference>